<dbReference type="AlphaFoldDB" id="A0A2G5B2W1"/>
<keyword evidence="2" id="KW-1185">Reference proteome</keyword>
<proteinExistence type="predicted"/>
<protein>
    <submittedName>
        <fullName evidence="1">Uncharacterized protein</fullName>
    </submittedName>
</protein>
<reference evidence="1 2" key="1">
    <citation type="journal article" date="2015" name="Genome Biol. Evol.">
        <title>Phylogenomic analyses indicate that early fungi evolved digesting cell walls of algal ancestors of land plants.</title>
        <authorList>
            <person name="Chang Y."/>
            <person name="Wang S."/>
            <person name="Sekimoto S."/>
            <person name="Aerts A.L."/>
            <person name="Choi C."/>
            <person name="Clum A."/>
            <person name="LaButti K.M."/>
            <person name="Lindquist E.A."/>
            <person name="Yee Ngan C."/>
            <person name="Ohm R.A."/>
            <person name="Salamov A.A."/>
            <person name="Grigoriev I.V."/>
            <person name="Spatafora J.W."/>
            <person name="Berbee M.L."/>
        </authorList>
    </citation>
    <scope>NUCLEOTIDE SEQUENCE [LARGE SCALE GENOMIC DNA]</scope>
    <source>
        <strain evidence="1 2">NRRL 1564</strain>
    </source>
</reference>
<organism evidence="1 2">
    <name type="scientific">Coemansia reversa (strain ATCC 12441 / NRRL 1564)</name>
    <dbReference type="NCBI Taxonomy" id="763665"/>
    <lineage>
        <taxon>Eukaryota</taxon>
        <taxon>Fungi</taxon>
        <taxon>Fungi incertae sedis</taxon>
        <taxon>Zoopagomycota</taxon>
        <taxon>Kickxellomycotina</taxon>
        <taxon>Kickxellomycetes</taxon>
        <taxon>Kickxellales</taxon>
        <taxon>Kickxellaceae</taxon>
        <taxon>Coemansia</taxon>
    </lineage>
</organism>
<evidence type="ECO:0000313" key="1">
    <source>
        <dbReference type="EMBL" id="PIA13353.1"/>
    </source>
</evidence>
<sequence length="210" mass="23722">MGASTTANFEPITDFTNNPVLQYFKRFVEIVQGSNMPASLSLSDNECNFETIEKKITVDGRWNKTHLTGRNTHFQDKSPLFLDGNRERLYPFQAPNGDAVLRYSSDKGQTPVLIPEDVELINVVSKQIKAEQSNTPEENTINVLIDGVRSVTFDNIDAEEEEGVSINEFTSKAFNITPSGVIVRRVYEYIVSGNSYFKVERPAFSYISEY</sequence>
<gene>
    <name evidence="1" type="ORF">COEREDRAFT_89633</name>
</gene>
<accession>A0A2G5B2W1</accession>
<evidence type="ECO:0000313" key="2">
    <source>
        <dbReference type="Proteomes" id="UP000242474"/>
    </source>
</evidence>
<name>A0A2G5B2W1_COERN</name>
<dbReference type="EMBL" id="KZ303539">
    <property type="protein sequence ID" value="PIA13353.1"/>
    <property type="molecule type" value="Genomic_DNA"/>
</dbReference>
<dbReference type="Proteomes" id="UP000242474">
    <property type="component" value="Unassembled WGS sequence"/>
</dbReference>